<name>A0A5S6QJH8_TRIMR</name>
<sequence length="121" mass="14185">MVVKVKLTLDSHFTLEDILSLEVPDWVINPFSAVENAGLQLQEELLELQANEELKSKFRLGYRIFWLQRDISRFYPRFVVADLLTKKRSKVQIVNRGDLRLRLTSIEPNIEKLLSLRGFQV</sequence>
<keyword evidence="1" id="KW-1185">Reference proteome</keyword>
<dbReference type="Proteomes" id="UP000046395">
    <property type="component" value="Unassembled WGS sequence"/>
</dbReference>
<dbReference type="WBParaSite" id="TMUE_2000007330.1">
    <property type="protein sequence ID" value="TMUE_2000007330.1"/>
    <property type="gene ID" value="WBGene00294095"/>
</dbReference>
<proteinExistence type="predicted"/>
<evidence type="ECO:0000313" key="2">
    <source>
        <dbReference type="WBParaSite" id="TMUE_2000007330.1"/>
    </source>
</evidence>
<evidence type="ECO:0000313" key="1">
    <source>
        <dbReference type="Proteomes" id="UP000046395"/>
    </source>
</evidence>
<accession>A0A5S6QJH8</accession>
<organism evidence="1 2">
    <name type="scientific">Trichuris muris</name>
    <name type="common">Mouse whipworm</name>
    <dbReference type="NCBI Taxonomy" id="70415"/>
    <lineage>
        <taxon>Eukaryota</taxon>
        <taxon>Metazoa</taxon>
        <taxon>Ecdysozoa</taxon>
        <taxon>Nematoda</taxon>
        <taxon>Enoplea</taxon>
        <taxon>Dorylaimia</taxon>
        <taxon>Trichinellida</taxon>
        <taxon>Trichuridae</taxon>
        <taxon>Trichuris</taxon>
    </lineage>
</organism>
<reference evidence="2" key="1">
    <citation type="submission" date="2019-12" db="UniProtKB">
        <authorList>
            <consortium name="WormBaseParasite"/>
        </authorList>
    </citation>
    <scope>IDENTIFICATION</scope>
</reference>
<protein>
    <submittedName>
        <fullName evidence="2">Uncharacterized protein</fullName>
    </submittedName>
</protein>
<dbReference type="AlphaFoldDB" id="A0A5S6QJH8"/>